<dbReference type="STRING" id="314225.ELI_10180"/>
<dbReference type="Pfam" id="PF09361">
    <property type="entry name" value="Phasin_2"/>
    <property type="match status" value="1"/>
</dbReference>
<organism evidence="3 4">
    <name type="scientific">Erythrobacter litoralis (strain HTCC2594)</name>
    <dbReference type="NCBI Taxonomy" id="314225"/>
    <lineage>
        <taxon>Bacteria</taxon>
        <taxon>Pseudomonadati</taxon>
        <taxon>Pseudomonadota</taxon>
        <taxon>Alphaproteobacteria</taxon>
        <taxon>Sphingomonadales</taxon>
        <taxon>Erythrobacteraceae</taxon>
        <taxon>Erythrobacter/Porphyrobacter group</taxon>
        <taxon>Erythrobacter</taxon>
    </lineage>
</organism>
<accession>Q2N863</accession>
<dbReference type="InterPro" id="IPR018968">
    <property type="entry name" value="Phasin"/>
</dbReference>
<name>Q2N863_ERYLH</name>
<feature type="region of interest" description="Disordered" evidence="1">
    <location>
        <begin position="28"/>
        <end position="101"/>
    </location>
</feature>
<dbReference type="KEGG" id="eli:ELI_10180"/>
<dbReference type="Proteomes" id="UP000008808">
    <property type="component" value="Chromosome"/>
</dbReference>
<feature type="domain" description="Phasin" evidence="2">
    <location>
        <begin position="155"/>
        <end position="251"/>
    </location>
</feature>
<evidence type="ECO:0000256" key="1">
    <source>
        <dbReference type="SAM" id="MobiDB-lite"/>
    </source>
</evidence>
<feature type="compositionally biased region" description="Basic residues" evidence="1">
    <location>
        <begin position="56"/>
        <end position="101"/>
    </location>
</feature>
<evidence type="ECO:0000259" key="2">
    <source>
        <dbReference type="Pfam" id="PF09361"/>
    </source>
</evidence>
<keyword evidence="4" id="KW-1185">Reference proteome</keyword>
<dbReference type="HOGENOM" id="CLU_077677_0_0_5"/>
<dbReference type="InterPro" id="IPR010127">
    <property type="entry name" value="Phasin_subfam-1"/>
</dbReference>
<evidence type="ECO:0000313" key="3">
    <source>
        <dbReference type="EMBL" id="ABC64128.1"/>
    </source>
</evidence>
<proteinExistence type="predicted"/>
<sequence length="263" mass="27476">MADTATSKIDAAAEKAYADAAASKVDAEKVEKAVEADATPEASPAVVKKAVATKAPAKKAATRKPAAKKAATKKATAKKTATRKPAAKKAPAKKAAPKKAAAKTAAKTSTVIKLKDTIMATDTKKITETAKEFAADAQTRLKGAYSKGTELAGDVVEFNKANIEAMIASGKVLAGGMQDMAREGFEDTKKVAEQAREDAKLVAAVKSPTEFVKLQGDFARRNFDAAVAYSSKSTEAWLKLANEAFAPISSRYSEAAEKFSKAA</sequence>
<dbReference type="RefSeq" id="WP_011414955.1">
    <property type="nucleotide sequence ID" value="NC_007722.1"/>
</dbReference>
<evidence type="ECO:0000313" key="4">
    <source>
        <dbReference type="Proteomes" id="UP000008808"/>
    </source>
</evidence>
<reference evidence="4" key="1">
    <citation type="journal article" date="2009" name="J. Bacteriol.">
        <title>Complete genome sequence of Erythrobacter litoralis HTCC2594.</title>
        <authorList>
            <person name="Oh H.M."/>
            <person name="Giovannoni S.J."/>
            <person name="Ferriera S."/>
            <person name="Johnson J."/>
            <person name="Cho J.C."/>
        </authorList>
    </citation>
    <scope>NUCLEOTIDE SEQUENCE [LARGE SCALE GENOMIC DNA]</scope>
    <source>
        <strain evidence="4">HTCC2594</strain>
    </source>
</reference>
<dbReference type="AlphaFoldDB" id="Q2N863"/>
<gene>
    <name evidence="3" type="ordered locus">ELI_10180</name>
</gene>
<dbReference type="eggNOG" id="COG5490">
    <property type="taxonomic scope" value="Bacteria"/>
</dbReference>
<protein>
    <recommendedName>
        <fullName evidence="2">Phasin domain-containing protein</fullName>
    </recommendedName>
</protein>
<dbReference type="NCBIfam" id="TIGR01841">
    <property type="entry name" value="phasin"/>
    <property type="match status" value="1"/>
</dbReference>
<feature type="compositionally biased region" description="Low complexity" evidence="1">
    <location>
        <begin position="44"/>
        <end position="55"/>
    </location>
</feature>
<dbReference type="EMBL" id="CP000157">
    <property type="protein sequence ID" value="ABC64128.1"/>
    <property type="molecule type" value="Genomic_DNA"/>
</dbReference>
<dbReference type="OrthoDB" id="8479795at2"/>